<comment type="caution">
    <text evidence="3">The sequence shown here is derived from an EMBL/GenBank/DDBJ whole genome shotgun (WGS) entry which is preliminary data.</text>
</comment>
<dbReference type="InterPro" id="IPR051045">
    <property type="entry name" value="TonB-dependent_transducer"/>
</dbReference>
<sequence length="271" mass="30756">MKKTGFCLLLLLTIMRYAPVAAQNKPEPQPMIFAVAEKDPVYRLGYDSWIQYLAKNLDTGLPFRKGAPQKNYRVVIQFIVEKDGSITDIKPLTEEGYGMEEEAIRVITASGRWMPAQQNKVIVRCFKKEIFVFSEENIFAAYLKKYPTANIPVDSLTPPLPGIVTHPDKDALYPGSPDDWIQFLQYYLNQFVPIKNGANRGVYHVRIQFIVDVDGTTSDIRPVTFEGYGTEEEAMRVIKKSGKWNPAIIDGKPVKSYRIVPVTFFVPRSPA</sequence>
<feature type="chain" id="PRO_5045129807" evidence="1">
    <location>
        <begin position="23"/>
        <end position="271"/>
    </location>
</feature>
<dbReference type="SUPFAM" id="SSF74653">
    <property type="entry name" value="TolA/TonB C-terminal domain"/>
    <property type="match status" value="2"/>
</dbReference>
<reference evidence="3 4" key="1">
    <citation type="submission" date="2021-11" db="EMBL/GenBank/DDBJ databases">
        <title>Genomic of Niabella pedocola.</title>
        <authorList>
            <person name="Wu T."/>
        </authorList>
    </citation>
    <scope>NUCLEOTIDE SEQUENCE [LARGE SCALE GENOMIC DNA]</scope>
    <source>
        <strain evidence="3 4">JCM 31011</strain>
    </source>
</reference>
<dbReference type="PANTHER" id="PTHR33446:SF2">
    <property type="entry name" value="PROTEIN TONB"/>
    <property type="match status" value="1"/>
</dbReference>
<evidence type="ECO:0000313" key="4">
    <source>
        <dbReference type="Proteomes" id="UP001199816"/>
    </source>
</evidence>
<protein>
    <submittedName>
        <fullName evidence="3">Energy transducer TonB</fullName>
    </submittedName>
</protein>
<dbReference type="Gene3D" id="3.30.1150.10">
    <property type="match status" value="2"/>
</dbReference>
<dbReference type="Proteomes" id="UP001199816">
    <property type="component" value="Unassembled WGS sequence"/>
</dbReference>
<dbReference type="Pfam" id="PF03544">
    <property type="entry name" value="TonB_C"/>
    <property type="match status" value="2"/>
</dbReference>
<evidence type="ECO:0000259" key="2">
    <source>
        <dbReference type="Pfam" id="PF03544"/>
    </source>
</evidence>
<organism evidence="3 4">
    <name type="scientific">Niabella pedocola</name>
    <dbReference type="NCBI Taxonomy" id="1752077"/>
    <lineage>
        <taxon>Bacteria</taxon>
        <taxon>Pseudomonadati</taxon>
        <taxon>Bacteroidota</taxon>
        <taxon>Chitinophagia</taxon>
        <taxon>Chitinophagales</taxon>
        <taxon>Chitinophagaceae</taxon>
        <taxon>Niabella</taxon>
    </lineage>
</organism>
<evidence type="ECO:0000256" key="1">
    <source>
        <dbReference type="SAM" id="SignalP"/>
    </source>
</evidence>
<dbReference type="PANTHER" id="PTHR33446">
    <property type="entry name" value="PROTEIN TONB-RELATED"/>
    <property type="match status" value="1"/>
</dbReference>
<dbReference type="EMBL" id="JAJNEC010000005">
    <property type="protein sequence ID" value="MCD2424932.1"/>
    <property type="molecule type" value="Genomic_DNA"/>
</dbReference>
<name>A0ABS8PV30_9BACT</name>
<feature type="domain" description="TonB C-terminal" evidence="2">
    <location>
        <begin position="204"/>
        <end position="264"/>
    </location>
</feature>
<proteinExistence type="predicted"/>
<gene>
    <name evidence="3" type="ORF">LQ567_19265</name>
</gene>
<dbReference type="RefSeq" id="WP_231007281.1">
    <property type="nucleotide sequence ID" value="NZ_JAJNEC010000005.1"/>
</dbReference>
<feature type="signal peptide" evidence="1">
    <location>
        <begin position="1"/>
        <end position="22"/>
    </location>
</feature>
<feature type="domain" description="TonB C-terminal" evidence="2">
    <location>
        <begin position="73"/>
        <end position="124"/>
    </location>
</feature>
<dbReference type="InterPro" id="IPR037682">
    <property type="entry name" value="TonB_C"/>
</dbReference>
<evidence type="ECO:0000313" key="3">
    <source>
        <dbReference type="EMBL" id="MCD2424932.1"/>
    </source>
</evidence>
<accession>A0ABS8PV30</accession>
<keyword evidence="1" id="KW-0732">Signal</keyword>
<keyword evidence="4" id="KW-1185">Reference proteome</keyword>